<dbReference type="InterPro" id="IPR016024">
    <property type="entry name" value="ARM-type_fold"/>
</dbReference>
<dbReference type="GO" id="GO:0071562">
    <property type="term" value="P:nucleus-vacuole junction assembly"/>
    <property type="evidence" value="ECO:0007669"/>
    <property type="project" value="InterPro"/>
</dbReference>
<evidence type="ECO:0000313" key="3">
    <source>
        <dbReference type="EMBL" id="GAQ81716.1"/>
    </source>
</evidence>
<dbReference type="InterPro" id="IPR032675">
    <property type="entry name" value="LRR_dom_sf"/>
</dbReference>
<dbReference type="InterPro" id="IPR011989">
    <property type="entry name" value="ARM-like"/>
</dbReference>
<dbReference type="Gene3D" id="3.80.10.10">
    <property type="entry name" value="Ribonuclease Inhibitor"/>
    <property type="match status" value="1"/>
</dbReference>
<dbReference type="Proteomes" id="UP000054558">
    <property type="component" value="Unassembled WGS sequence"/>
</dbReference>
<dbReference type="Gene3D" id="1.25.10.10">
    <property type="entry name" value="Leucine-rich Repeat Variant"/>
    <property type="match status" value="2"/>
</dbReference>
<evidence type="ECO:0000313" key="4">
    <source>
        <dbReference type="Proteomes" id="UP000054558"/>
    </source>
</evidence>
<comment type="similarity">
    <text evidence="1">Belongs to the beta-catenin family.</text>
</comment>
<sequence length="501" mass="55996">MEPIGGSPFDRLPDELLRSILERRMWDAGDLHFSKSQERIQLELVCKRFQALVRSSPSLEWDVIGLQSESIFWSYMLARTTTSLQKVSLVVENVSRLLTGLEAIVAQSEETLEELHVFIVASSDTSCADYEKLFAMLQACPKLAVLELVLFRSKVDLDFVKPLKPYQSLRLLLLDGFRVHESALNALLETFPLLRNQKFEKPMNLFNFTGPGIEEPSWSNLFWWDSKSGVTQCVAPVPRTPRLVLMIIEREPRTHALDKLKGLMVGCRAARVASNLPGYLDVLVALMTHDNQSIRRFAGHTLFHIVNDDDTRKVLTRVGTAVEGLLEYCGQSDLGAQLRQRIALKILGLLACDGQSKEATAAFLQRVEVLNSLLEKGTLDEVEDAMFQVDTITEDLGPRRLIARMPSFMKALVFCMASRPEEKARELGAFRLQCMAEDEKLLQEIASGPECLQALLSVLNSGSEDVLATVAAVLCNLASNPMAREVIAVVPRALPWLVILC</sequence>
<accession>A0A1Y1HYX9</accession>
<evidence type="ECO:0000256" key="1">
    <source>
        <dbReference type="ARBA" id="ARBA00005462"/>
    </source>
</evidence>
<dbReference type="PANTHER" id="PTHR47249">
    <property type="entry name" value="VACUOLAR PROTEIN 8"/>
    <property type="match status" value="1"/>
</dbReference>
<name>A0A1Y1HYX9_KLENI</name>
<reference evidence="3 4" key="1">
    <citation type="journal article" date="2014" name="Nat. Commun.">
        <title>Klebsormidium flaccidum genome reveals primary factors for plant terrestrial adaptation.</title>
        <authorList>
            <person name="Hori K."/>
            <person name="Maruyama F."/>
            <person name="Fujisawa T."/>
            <person name="Togashi T."/>
            <person name="Yamamoto N."/>
            <person name="Seo M."/>
            <person name="Sato S."/>
            <person name="Yamada T."/>
            <person name="Mori H."/>
            <person name="Tajima N."/>
            <person name="Moriyama T."/>
            <person name="Ikeuchi M."/>
            <person name="Watanabe M."/>
            <person name="Wada H."/>
            <person name="Kobayashi K."/>
            <person name="Saito M."/>
            <person name="Masuda T."/>
            <person name="Sasaki-Sekimoto Y."/>
            <person name="Mashiguchi K."/>
            <person name="Awai K."/>
            <person name="Shimojima M."/>
            <person name="Masuda S."/>
            <person name="Iwai M."/>
            <person name="Nobusawa T."/>
            <person name="Narise T."/>
            <person name="Kondo S."/>
            <person name="Saito H."/>
            <person name="Sato R."/>
            <person name="Murakawa M."/>
            <person name="Ihara Y."/>
            <person name="Oshima-Yamada Y."/>
            <person name="Ohtaka K."/>
            <person name="Satoh M."/>
            <person name="Sonobe K."/>
            <person name="Ishii M."/>
            <person name="Ohtani R."/>
            <person name="Kanamori-Sato M."/>
            <person name="Honoki R."/>
            <person name="Miyazaki D."/>
            <person name="Mochizuki H."/>
            <person name="Umetsu J."/>
            <person name="Higashi K."/>
            <person name="Shibata D."/>
            <person name="Kamiya Y."/>
            <person name="Sato N."/>
            <person name="Nakamura Y."/>
            <person name="Tabata S."/>
            <person name="Ida S."/>
            <person name="Kurokawa K."/>
            <person name="Ohta H."/>
        </authorList>
    </citation>
    <scope>NUCLEOTIDE SEQUENCE [LARGE SCALE GENOMIC DNA]</scope>
    <source>
        <strain evidence="3 4">NIES-2285</strain>
    </source>
</reference>
<dbReference type="GO" id="GO:0043495">
    <property type="term" value="F:protein-membrane adaptor activity"/>
    <property type="evidence" value="ECO:0007669"/>
    <property type="project" value="InterPro"/>
</dbReference>
<dbReference type="SUPFAM" id="SSF48371">
    <property type="entry name" value="ARM repeat"/>
    <property type="match status" value="1"/>
</dbReference>
<evidence type="ECO:0008006" key="5">
    <source>
        <dbReference type="Google" id="ProtNLM"/>
    </source>
</evidence>
<keyword evidence="4" id="KW-1185">Reference proteome</keyword>
<dbReference type="InterPro" id="IPR045156">
    <property type="entry name" value="Vac8"/>
</dbReference>
<evidence type="ECO:0000256" key="2">
    <source>
        <dbReference type="ARBA" id="ARBA00022737"/>
    </source>
</evidence>
<dbReference type="EMBL" id="DF237038">
    <property type="protein sequence ID" value="GAQ81716.1"/>
    <property type="molecule type" value="Genomic_DNA"/>
</dbReference>
<gene>
    <name evidence="3" type="ORF">KFL_000890040</name>
</gene>
<dbReference type="AlphaFoldDB" id="A0A1Y1HYX9"/>
<dbReference type="PANTHER" id="PTHR47249:SF1">
    <property type="entry name" value="VACUOLAR PROTEIN 8"/>
    <property type="match status" value="1"/>
</dbReference>
<proteinExistence type="inferred from homology"/>
<organism evidence="3 4">
    <name type="scientific">Klebsormidium nitens</name>
    <name type="common">Green alga</name>
    <name type="synonym">Ulothrix nitens</name>
    <dbReference type="NCBI Taxonomy" id="105231"/>
    <lineage>
        <taxon>Eukaryota</taxon>
        <taxon>Viridiplantae</taxon>
        <taxon>Streptophyta</taxon>
        <taxon>Klebsormidiophyceae</taxon>
        <taxon>Klebsormidiales</taxon>
        <taxon>Klebsormidiaceae</taxon>
        <taxon>Klebsormidium</taxon>
    </lineage>
</organism>
<keyword evidence="2" id="KW-0677">Repeat</keyword>
<protein>
    <recommendedName>
        <fullName evidence="5">F-box domain-containing protein</fullName>
    </recommendedName>
</protein>